<keyword evidence="4 9" id="KW-0863">Zinc-finger</keyword>
<keyword evidence="2" id="KW-0479">Metal-binding</keyword>
<sequence>MNLSNIVHSDREKYRERNIPRSVQRHSDPYPHRLYDPRQEDMATALTVNSHHRISSPSYSSPPHPPPSPPLSDYQSSRTLPSIQSLINMDDSKDDMDMHGTYDSRHDHDGVSARATMPNGRRPQSYGHPAKVATSGAQHLYYQQQRPVPTTFAPSMSTNVNPITPPSGDTSPIESNNSQWHHQHQHQHQHQHHHYIAPSHSASFSGQNSDRYVCPVCSKAFSRPSSLRIHSHSHTGEKPFLCPHKGCGKAFSVRSNMKRHERGCHGGGESGD</sequence>
<dbReference type="PANTHER" id="PTHR16515">
    <property type="entry name" value="PR DOMAIN ZINC FINGER PROTEIN"/>
    <property type="match status" value="1"/>
</dbReference>
<dbReference type="SUPFAM" id="SSF57667">
    <property type="entry name" value="beta-beta-alpha zinc fingers"/>
    <property type="match status" value="1"/>
</dbReference>
<feature type="domain" description="C2H2-type" evidence="11">
    <location>
        <begin position="240"/>
        <end position="270"/>
    </location>
</feature>
<gene>
    <name evidence="12" type="ORF">OHK93_004400</name>
</gene>
<evidence type="ECO:0000256" key="8">
    <source>
        <dbReference type="ARBA" id="ARBA00023242"/>
    </source>
</evidence>
<keyword evidence="3" id="KW-0677">Repeat</keyword>
<dbReference type="GO" id="GO:0005634">
    <property type="term" value="C:nucleus"/>
    <property type="evidence" value="ECO:0007669"/>
    <property type="project" value="UniProtKB-SubCell"/>
</dbReference>
<keyword evidence="7" id="KW-0804">Transcription</keyword>
<accession>A0AA43TYG0</accession>
<dbReference type="PANTHER" id="PTHR16515:SF49">
    <property type="entry name" value="GASTRULA ZINC FINGER PROTEIN XLCGF49.1-LIKE-RELATED"/>
    <property type="match status" value="1"/>
</dbReference>
<feature type="compositionally biased region" description="Basic and acidic residues" evidence="10">
    <location>
        <begin position="8"/>
        <end position="41"/>
    </location>
</feature>
<keyword evidence="5" id="KW-0862">Zinc</keyword>
<evidence type="ECO:0000313" key="12">
    <source>
        <dbReference type="EMBL" id="MDI1492618.1"/>
    </source>
</evidence>
<evidence type="ECO:0000256" key="10">
    <source>
        <dbReference type="SAM" id="MobiDB-lite"/>
    </source>
</evidence>
<dbReference type="GO" id="GO:0010468">
    <property type="term" value="P:regulation of gene expression"/>
    <property type="evidence" value="ECO:0007669"/>
    <property type="project" value="TreeGrafter"/>
</dbReference>
<dbReference type="SMART" id="SM00355">
    <property type="entry name" value="ZnF_C2H2"/>
    <property type="match status" value="2"/>
</dbReference>
<evidence type="ECO:0000256" key="9">
    <source>
        <dbReference type="PROSITE-ProRule" id="PRU00042"/>
    </source>
</evidence>
<evidence type="ECO:0000256" key="6">
    <source>
        <dbReference type="ARBA" id="ARBA00023015"/>
    </source>
</evidence>
<comment type="caution">
    <text evidence="12">The sequence shown here is derived from an EMBL/GenBank/DDBJ whole genome shotgun (WGS) entry which is preliminary data.</text>
</comment>
<dbReference type="PROSITE" id="PS50157">
    <property type="entry name" value="ZINC_FINGER_C2H2_2"/>
    <property type="match status" value="2"/>
</dbReference>
<organism evidence="12 13">
    <name type="scientific">Ramalina farinacea</name>
    <dbReference type="NCBI Taxonomy" id="258253"/>
    <lineage>
        <taxon>Eukaryota</taxon>
        <taxon>Fungi</taxon>
        <taxon>Dikarya</taxon>
        <taxon>Ascomycota</taxon>
        <taxon>Pezizomycotina</taxon>
        <taxon>Lecanoromycetes</taxon>
        <taxon>OSLEUM clade</taxon>
        <taxon>Lecanoromycetidae</taxon>
        <taxon>Lecanorales</taxon>
        <taxon>Lecanorineae</taxon>
        <taxon>Ramalinaceae</taxon>
        <taxon>Ramalina</taxon>
    </lineage>
</organism>
<dbReference type="Pfam" id="PF00096">
    <property type="entry name" value="zf-C2H2"/>
    <property type="match status" value="2"/>
</dbReference>
<evidence type="ECO:0000256" key="3">
    <source>
        <dbReference type="ARBA" id="ARBA00022737"/>
    </source>
</evidence>
<feature type="domain" description="C2H2-type" evidence="11">
    <location>
        <begin position="212"/>
        <end position="239"/>
    </location>
</feature>
<dbReference type="InterPro" id="IPR036236">
    <property type="entry name" value="Znf_C2H2_sf"/>
</dbReference>
<evidence type="ECO:0000313" key="13">
    <source>
        <dbReference type="Proteomes" id="UP001161017"/>
    </source>
</evidence>
<keyword evidence="8" id="KW-0539">Nucleus</keyword>
<feature type="region of interest" description="Disordered" evidence="10">
    <location>
        <begin position="1"/>
        <end position="77"/>
    </location>
</feature>
<dbReference type="Gene3D" id="3.30.160.60">
    <property type="entry name" value="Classic Zinc Finger"/>
    <property type="match status" value="2"/>
</dbReference>
<keyword evidence="13" id="KW-1185">Reference proteome</keyword>
<evidence type="ECO:0000259" key="11">
    <source>
        <dbReference type="PROSITE" id="PS50157"/>
    </source>
</evidence>
<evidence type="ECO:0000256" key="5">
    <source>
        <dbReference type="ARBA" id="ARBA00022833"/>
    </source>
</evidence>
<dbReference type="InterPro" id="IPR013087">
    <property type="entry name" value="Znf_C2H2_type"/>
</dbReference>
<evidence type="ECO:0000256" key="4">
    <source>
        <dbReference type="ARBA" id="ARBA00022771"/>
    </source>
</evidence>
<dbReference type="AlphaFoldDB" id="A0AA43TYG0"/>
<feature type="compositionally biased region" description="Pro residues" evidence="10">
    <location>
        <begin position="60"/>
        <end position="70"/>
    </location>
</feature>
<evidence type="ECO:0000256" key="1">
    <source>
        <dbReference type="ARBA" id="ARBA00004123"/>
    </source>
</evidence>
<dbReference type="GO" id="GO:0008270">
    <property type="term" value="F:zinc ion binding"/>
    <property type="evidence" value="ECO:0007669"/>
    <property type="project" value="UniProtKB-KW"/>
</dbReference>
<dbReference type="EMBL" id="JAPUFD010000020">
    <property type="protein sequence ID" value="MDI1492618.1"/>
    <property type="molecule type" value="Genomic_DNA"/>
</dbReference>
<name>A0AA43TYG0_9LECA</name>
<dbReference type="InterPro" id="IPR050331">
    <property type="entry name" value="Zinc_finger"/>
</dbReference>
<comment type="subcellular location">
    <subcellularLocation>
        <location evidence="1">Nucleus</location>
    </subcellularLocation>
</comment>
<dbReference type="FunFam" id="3.30.160.60:FF:000060">
    <property type="entry name" value="zinc finger protein 436"/>
    <property type="match status" value="1"/>
</dbReference>
<proteinExistence type="predicted"/>
<dbReference type="FunFam" id="3.30.160.60:FF:001102">
    <property type="entry name" value="Transcription factor IIIA"/>
    <property type="match status" value="1"/>
</dbReference>
<dbReference type="Proteomes" id="UP001161017">
    <property type="component" value="Unassembled WGS sequence"/>
</dbReference>
<dbReference type="PROSITE" id="PS00028">
    <property type="entry name" value="ZINC_FINGER_C2H2_1"/>
    <property type="match status" value="2"/>
</dbReference>
<reference evidence="12" key="1">
    <citation type="journal article" date="2023" name="Genome Biol. Evol.">
        <title>First Whole Genome Sequence and Flow Cytometry Genome Size Data for the Lichen-Forming Fungus Ramalina farinacea (Ascomycota).</title>
        <authorList>
            <person name="Llewellyn T."/>
            <person name="Mian S."/>
            <person name="Hill R."/>
            <person name="Leitch I.J."/>
            <person name="Gaya E."/>
        </authorList>
    </citation>
    <scope>NUCLEOTIDE SEQUENCE</scope>
    <source>
        <strain evidence="12">LIQ254RAFAR</strain>
    </source>
</reference>
<evidence type="ECO:0000256" key="2">
    <source>
        <dbReference type="ARBA" id="ARBA00022723"/>
    </source>
</evidence>
<evidence type="ECO:0000256" key="7">
    <source>
        <dbReference type="ARBA" id="ARBA00023163"/>
    </source>
</evidence>
<keyword evidence="6" id="KW-0805">Transcription regulation</keyword>
<protein>
    <recommendedName>
        <fullName evidence="11">C2H2-type domain-containing protein</fullName>
    </recommendedName>
</protein>